<dbReference type="SUPFAM" id="SSF49723">
    <property type="entry name" value="Lipase/lipooxygenase domain (PLAT/LH2 domain)"/>
    <property type="match status" value="1"/>
</dbReference>
<dbReference type="PANTHER" id="PTHR10877">
    <property type="entry name" value="POLYCYSTIN FAMILY MEMBER"/>
    <property type="match status" value="1"/>
</dbReference>
<reference evidence="10" key="1">
    <citation type="submission" date="2023-01" db="EMBL/GenBank/DDBJ databases">
        <title>Genome assembly of the deep-sea coral Lophelia pertusa.</title>
        <authorList>
            <person name="Herrera S."/>
            <person name="Cordes E."/>
        </authorList>
    </citation>
    <scope>NUCLEOTIDE SEQUENCE</scope>
    <source>
        <strain evidence="10">USNM1676648</strain>
        <tissue evidence="10">Polyp</tissue>
    </source>
</reference>
<evidence type="ECO:0000313" key="11">
    <source>
        <dbReference type="Proteomes" id="UP001163046"/>
    </source>
</evidence>
<dbReference type="PANTHER" id="PTHR10877:SF150">
    <property type="entry name" value="REJ DOMAIN-CONTAINING PROTEIN"/>
    <property type="match status" value="1"/>
</dbReference>
<dbReference type="InterPro" id="IPR051223">
    <property type="entry name" value="Polycystin"/>
</dbReference>
<dbReference type="GO" id="GO:0016020">
    <property type="term" value="C:membrane"/>
    <property type="evidence" value="ECO:0007669"/>
    <property type="project" value="UniProtKB-SubCell"/>
</dbReference>
<comment type="similarity">
    <text evidence="2">Belongs to the polycystin family.</text>
</comment>
<dbReference type="Pfam" id="PF20519">
    <property type="entry name" value="Polycystin_dom"/>
    <property type="match status" value="1"/>
</dbReference>
<evidence type="ECO:0000313" key="10">
    <source>
        <dbReference type="EMBL" id="KAJ7336028.1"/>
    </source>
</evidence>
<evidence type="ECO:0000256" key="6">
    <source>
        <dbReference type="PROSITE-ProRule" id="PRU00152"/>
    </source>
</evidence>
<dbReference type="InterPro" id="IPR036392">
    <property type="entry name" value="PLAT/LH2_dom_sf"/>
</dbReference>
<feature type="region of interest" description="Disordered" evidence="7">
    <location>
        <begin position="530"/>
        <end position="557"/>
    </location>
</feature>
<feature type="transmembrane region" description="Helical" evidence="8">
    <location>
        <begin position="220"/>
        <end position="245"/>
    </location>
</feature>
<feature type="compositionally biased region" description="Low complexity" evidence="7">
    <location>
        <begin position="530"/>
        <end position="556"/>
    </location>
</feature>
<dbReference type="Proteomes" id="UP001163046">
    <property type="component" value="Unassembled WGS sequence"/>
</dbReference>
<evidence type="ECO:0000256" key="3">
    <source>
        <dbReference type="ARBA" id="ARBA00022692"/>
    </source>
</evidence>
<dbReference type="PRINTS" id="PR00500">
    <property type="entry name" value="POLYCYSTIN1"/>
</dbReference>
<feature type="domain" description="PLAT" evidence="9">
    <location>
        <begin position="17"/>
        <end position="136"/>
    </location>
</feature>
<dbReference type="AlphaFoldDB" id="A0A9W9YDK0"/>
<dbReference type="InterPro" id="IPR046791">
    <property type="entry name" value="Polycystin_dom"/>
</dbReference>
<evidence type="ECO:0000256" key="5">
    <source>
        <dbReference type="ARBA" id="ARBA00023136"/>
    </source>
</evidence>
<dbReference type="Gene3D" id="2.60.60.20">
    <property type="entry name" value="PLAT/LH2 domain"/>
    <property type="match status" value="1"/>
</dbReference>
<dbReference type="Pfam" id="PF01477">
    <property type="entry name" value="PLAT"/>
    <property type="match status" value="1"/>
</dbReference>
<dbReference type="InterPro" id="IPR001024">
    <property type="entry name" value="PLAT/LH2_dom"/>
</dbReference>
<dbReference type="PROSITE" id="PS50095">
    <property type="entry name" value="PLAT"/>
    <property type="match status" value="1"/>
</dbReference>
<gene>
    <name evidence="10" type="ORF">OS493_013402</name>
</gene>
<evidence type="ECO:0000256" key="7">
    <source>
        <dbReference type="SAM" id="MobiDB-lite"/>
    </source>
</evidence>
<dbReference type="InterPro" id="IPR000434">
    <property type="entry name" value="PC1"/>
</dbReference>
<evidence type="ECO:0000256" key="8">
    <source>
        <dbReference type="SAM" id="Phobius"/>
    </source>
</evidence>
<comment type="subcellular location">
    <subcellularLocation>
        <location evidence="1">Membrane</location>
        <topology evidence="1">Multi-pass membrane protein</topology>
    </subcellularLocation>
</comment>
<dbReference type="EMBL" id="MU827783">
    <property type="protein sequence ID" value="KAJ7336028.1"/>
    <property type="molecule type" value="Genomic_DNA"/>
</dbReference>
<proteinExistence type="inferred from homology"/>
<keyword evidence="3 8" id="KW-0812">Transmembrane</keyword>
<organism evidence="10 11">
    <name type="scientific">Desmophyllum pertusum</name>
    <dbReference type="NCBI Taxonomy" id="174260"/>
    <lineage>
        <taxon>Eukaryota</taxon>
        <taxon>Metazoa</taxon>
        <taxon>Cnidaria</taxon>
        <taxon>Anthozoa</taxon>
        <taxon>Hexacorallia</taxon>
        <taxon>Scleractinia</taxon>
        <taxon>Caryophylliina</taxon>
        <taxon>Caryophylliidae</taxon>
        <taxon>Desmophyllum</taxon>
    </lineage>
</organism>
<accession>A0A9W9YDK0</accession>
<feature type="transmembrane region" description="Helical" evidence="8">
    <location>
        <begin position="266"/>
        <end position="292"/>
    </location>
</feature>
<keyword evidence="11" id="KW-1185">Reference proteome</keyword>
<evidence type="ECO:0000256" key="2">
    <source>
        <dbReference type="ARBA" id="ARBA00007200"/>
    </source>
</evidence>
<comment type="caution">
    <text evidence="6">Lacks conserved residue(s) required for the propagation of feature annotation.</text>
</comment>
<dbReference type="OrthoDB" id="5322100at2759"/>
<name>A0A9W9YDK0_9CNID</name>
<evidence type="ECO:0000256" key="4">
    <source>
        <dbReference type="ARBA" id="ARBA00022989"/>
    </source>
</evidence>
<sequence length="688" mass="78589">MLLSVSIPVRTRKTGSHAYEIAVYTGMFGSSGTTANVSLLINAEKGESEILPLVDITGNKNPFSRGSVSSFVAKLPSFLGQLNYVRVWHDNSGPSPSWNLHQIVVRHVPTDRKWFFICNRWLAVEKDDGQIEKVLFVADQKQMSGFQNLFYTRASKDIGDGHLWFSVYTRPPNSSFTRVQRLTCCISLLFSSMVANAMFYEHGAQQAGFQIKFGPINFNWVEMMVGIQSSLVVLPVNVLIIGIFRHTRPKTHNSKAMSKKFKLPHWFIYIAYTLALLTSLTGAAFTMFYSMIWGKDKSNQWITSVIFRWCRTSSSCSRLNLRRKNRDEVRSVDISDTTDSEVEGVSPVEDKLQNPKTLTSLYSPPDPMTVALAREKKLNEVKMWKIFSQVALQLVFVFLLSVASYGSRSSDRFWLSENIKDIFNTKIDKVRDVHTFWWWCENYMLPSLYSTTWYNGRKFREKDFFSNKKSFIVGLPRLRQTRVKPEPCYSWPTFPELKRWFPRCYHDYTDDNVDDASESLDLIDVSPSYITSQSSSSSSNSDFSNSSSNSSSSSNSDVTYPTIPIACEHTVKFQDASSLVLYRLLRPANTYKGGGLVAELGYDIRTAREVISNLQEDIWINRRTRLVLFELITFQPSTNLFAFTRYSFESLPTGGITPSYRIEPISFYRHWQLASAVVSSLAVTYLSS</sequence>
<keyword evidence="4 8" id="KW-1133">Transmembrane helix</keyword>
<evidence type="ECO:0000259" key="9">
    <source>
        <dbReference type="PROSITE" id="PS50095"/>
    </source>
</evidence>
<dbReference type="GO" id="GO:0005262">
    <property type="term" value="F:calcium channel activity"/>
    <property type="evidence" value="ECO:0007669"/>
    <property type="project" value="TreeGrafter"/>
</dbReference>
<protein>
    <recommendedName>
        <fullName evidence="9">PLAT domain-containing protein</fullName>
    </recommendedName>
</protein>
<comment type="caution">
    <text evidence="10">The sequence shown here is derived from an EMBL/GenBank/DDBJ whole genome shotgun (WGS) entry which is preliminary data.</text>
</comment>
<dbReference type="GO" id="GO:0050982">
    <property type="term" value="P:detection of mechanical stimulus"/>
    <property type="evidence" value="ECO:0007669"/>
    <property type="project" value="TreeGrafter"/>
</dbReference>
<dbReference type="SMART" id="SM00308">
    <property type="entry name" value="LH2"/>
    <property type="match status" value="1"/>
</dbReference>
<evidence type="ECO:0000256" key="1">
    <source>
        <dbReference type="ARBA" id="ARBA00004141"/>
    </source>
</evidence>
<keyword evidence="5 8" id="KW-0472">Membrane</keyword>